<dbReference type="OrthoDB" id="9795390at2"/>
<accession>A0A3E0W8S9</accession>
<gene>
    <name evidence="4" type="ORF">B7R25_11095</name>
</gene>
<reference evidence="4 5" key="1">
    <citation type="submission" date="2017-04" db="EMBL/GenBank/DDBJ databases">
        <title>Comparative genome analysis of Subtercola boreus.</title>
        <authorList>
            <person name="Cho Y.-J."/>
            <person name="Cho A."/>
            <person name="Kim O.-S."/>
            <person name="Lee J.-I."/>
        </authorList>
    </citation>
    <scope>NUCLEOTIDE SEQUENCE [LARGE SCALE GENOMIC DNA]</scope>
    <source>
        <strain evidence="4 5">P28004</strain>
    </source>
</reference>
<comment type="similarity">
    <text evidence="1">Belongs to the protein kinase superfamily. ADCK protein kinase family.</text>
</comment>
<evidence type="ECO:0000313" key="5">
    <source>
        <dbReference type="Proteomes" id="UP000257080"/>
    </source>
</evidence>
<dbReference type="AlphaFoldDB" id="A0A3E0W8S9"/>
<dbReference type="CDD" id="cd05121">
    <property type="entry name" value="ABC1_ADCK3-like"/>
    <property type="match status" value="1"/>
</dbReference>
<keyword evidence="2" id="KW-0472">Membrane</keyword>
<dbReference type="Pfam" id="PF03109">
    <property type="entry name" value="ABC1"/>
    <property type="match status" value="1"/>
</dbReference>
<feature type="transmembrane region" description="Helical" evidence="2">
    <location>
        <begin position="546"/>
        <end position="564"/>
    </location>
</feature>
<feature type="domain" description="ABC1 atypical kinase-like" evidence="3">
    <location>
        <begin position="103"/>
        <end position="360"/>
    </location>
</feature>
<evidence type="ECO:0000313" key="4">
    <source>
        <dbReference type="EMBL" id="RFA26301.1"/>
    </source>
</evidence>
<keyword evidence="2" id="KW-1133">Transmembrane helix</keyword>
<evidence type="ECO:0000259" key="3">
    <source>
        <dbReference type="Pfam" id="PF03109"/>
    </source>
</evidence>
<protein>
    <submittedName>
        <fullName evidence="4">ABC transporter</fullName>
    </submittedName>
</protein>
<feature type="transmembrane region" description="Helical" evidence="2">
    <location>
        <begin position="521"/>
        <end position="540"/>
    </location>
</feature>
<dbReference type="InterPro" id="IPR004147">
    <property type="entry name" value="ABC1_dom"/>
</dbReference>
<dbReference type="RefSeq" id="WP_116419035.1">
    <property type="nucleotide sequence ID" value="NZ_NBXC01000021.1"/>
</dbReference>
<keyword evidence="2" id="KW-0812">Transmembrane</keyword>
<dbReference type="EMBL" id="NBXE01000026">
    <property type="protein sequence ID" value="RFA26301.1"/>
    <property type="molecule type" value="Genomic_DNA"/>
</dbReference>
<organism evidence="4 5">
    <name type="scientific">Subtercola boreus</name>
    <dbReference type="NCBI Taxonomy" id="120213"/>
    <lineage>
        <taxon>Bacteria</taxon>
        <taxon>Bacillati</taxon>
        <taxon>Actinomycetota</taxon>
        <taxon>Actinomycetes</taxon>
        <taxon>Micrococcales</taxon>
        <taxon>Microbacteriaceae</taxon>
        <taxon>Subtercola</taxon>
    </lineage>
</organism>
<dbReference type="PANTHER" id="PTHR10566:SF113">
    <property type="entry name" value="PROTEIN ACTIVITY OF BC1 COMPLEX KINASE 7, CHLOROPLASTIC"/>
    <property type="match status" value="1"/>
</dbReference>
<dbReference type="PANTHER" id="PTHR10566">
    <property type="entry name" value="CHAPERONE-ACTIVITY OF BC1 COMPLEX CABC1 -RELATED"/>
    <property type="match status" value="1"/>
</dbReference>
<evidence type="ECO:0000256" key="1">
    <source>
        <dbReference type="ARBA" id="ARBA00009670"/>
    </source>
</evidence>
<proteinExistence type="inferred from homology"/>
<name>A0A3E0W8S9_9MICO</name>
<dbReference type="InterPro" id="IPR050154">
    <property type="entry name" value="UbiB_kinase"/>
</dbReference>
<dbReference type="InterPro" id="IPR011009">
    <property type="entry name" value="Kinase-like_dom_sf"/>
</dbReference>
<comment type="caution">
    <text evidence="4">The sequence shown here is derived from an EMBL/GenBank/DDBJ whole genome shotgun (WGS) entry which is preliminary data.</text>
</comment>
<dbReference type="Proteomes" id="UP000257080">
    <property type="component" value="Unassembled WGS sequence"/>
</dbReference>
<sequence>MPPAAQNHDHWTPGKGAARARYRRILRFAGWNLAVTWWFELLLPRIGLARIAERTRSRRMQRFAEKFHVLAVDLGGLMIKVGQFLSSRLDVLPPEITKELEGLQDEVPPVPFDAIRALAEKELGVPLGGAFSSVDEVPVAAASLGQAHRARLAPLLAGDTGLTAAILKVQRPGIDEIVEIDLAALRRVGGWLSHVRLVSDRVDAPALVEEFAATSLEEIDYLHEAASSERFAADFADDDRVSVPAVVWERTTRRVLTLEDVTAIKISDTAALLAAGIDPVEVAPVFAAVMFDQLFANGFFHADPHPGNIFVTPVVAAPGERAWKLTFIDFGMMGEVPANTSAGLRRMLIAAASRDGKGLVDATRDLGVLLPTADTTELERAMTELFARFGGMGFAELQKVDPREFRAFATQFSEVVRTLPFQLPENFLLIIRAISLTSGVCSALDPAFNLWDSVEPYAAQLIRDERGNLVQDVAQQALSAAGLLVRLPRRLDELATRVDDGSLATRSPNLERRVARLERTARRLVSILLFGILLIAGAVVRADDTVFGTVLIVVSVLPLLHALLGGRRDPG</sequence>
<evidence type="ECO:0000256" key="2">
    <source>
        <dbReference type="SAM" id="Phobius"/>
    </source>
</evidence>
<dbReference type="SUPFAM" id="SSF56112">
    <property type="entry name" value="Protein kinase-like (PK-like)"/>
    <property type="match status" value="1"/>
</dbReference>